<organism evidence="1 2">
    <name type="scientific">Macrostomum lignano</name>
    <dbReference type="NCBI Taxonomy" id="282301"/>
    <lineage>
        <taxon>Eukaryota</taxon>
        <taxon>Metazoa</taxon>
        <taxon>Spiralia</taxon>
        <taxon>Lophotrochozoa</taxon>
        <taxon>Platyhelminthes</taxon>
        <taxon>Rhabditophora</taxon>
        <taxon>Macrostomorpha</taxon>
        <taxon>Macrostomida</taxon>
        <taxon>Macrostomidae</taxon>
        <taxon>Macrostomum</taxon>
    </lineage>
</organism>
<evidence type="ECO:0000313" key="2">
    <source>
        <dbReference type="WBParaSite" id="maker-uti_cns_0001611-snap-gene-0.20-mRNA-1"/>
    </source>
</evidence>
<dbReference type="Proteomes" id="UP000095280">
    <property type="component" value="Unplaced"/>
</dbReference>
<evidence type="ECO:0000313" key="1">
    <source>
        <dbReference type="Proteomes" id="UP000095280"/>
    </source>
</evidence>
<reference evidence="2" key="1">
    <citation type="submission" date="2016-11" db="UniProtKB">
        <authorList>
            <consortium name="WormBaseParasite"/>
        </authorList>
    </citation>
    <scope>IDENTIFICATION</scope>
</reference>
<dbReference type="AlphaFoldDB" id="A0A1I8GD50"/>
<protein>
    <submittedName>
        <fullName evidence="2">GLOBIN domain-containing protein</fullName>
    </submittedName>
</protein>
<accession>A0A1I8GD50</accession>
<keyword evidence="1" id="KW-1185">Reference proteome</keyword>
<sequence>MKEAQVLVTCSAPTTSKHPLNMVSDEAEVKQDFYKNKPSAWKASCSRVLETGFNRLAYLHPFLLDNMEVGLVGPELDSA</sequence>
<dbReference type="WBParaSite" id="maker-uti_cns_0001611-snap-gene-0.20-mRNA-1">
    <property type="protein sequence ID" value="maker-uti_cns_0001611-snap-gene-0.20-mRNA-1"/>
    <property type="gene ID" value="maker-uti_cns_0001611-snap-gene-0.20"/>
</dbReference>
<name>A0A1I8GD50_9PLAT</name>
<proteinExistence type="predicted"/>